<comment type="caution">
    <text evidence="2">The sequence shown here is derived from an EMBL/GenBank/DDBJ whole genome shotgun (WGS) entry which is preliminary data.</text>
</comment>
<proteinExistence type="predicted"/>
<evidence type="ECO:0000313" key="2">
    <source>
        <dbReference type="EMBL" id="KAJ4346725.1"/>
    </source>
</evidence>
<dbReference type="Proteomes" id="UP001140513">
    <property type="component" value="Unassembled WGS sequence"/>
</dbReference>
<protein>
    <submittedName>
        <fullName evidence="2">Uncharacterized protein</fullName>
    </submittedName>
</protein>
<dbReference type="RefSeq" id="XP_056066525.1">
    <property type="nucleotide sequence ID" value="XM_056219398.1"/>
</dbReference>
<evidence type="ECO:0000256" key="1">
    <source>
        <dbReference type="SAM" id="MobiDB-lite"/>
    </source>
</evidence>
<feature type="compositionally biased region" description="Polar residues" evidence="1">
    <location>
        <begin position="83"/>
        <end position="96"/>
    </location>
</feature>
<sequence length="169" mass="18455">MSINPGFFRGKLDGKTVAAFSVVIAPDGTVTIQGQLVPRPTKYPSQDVQDRRSLSQPTSPLFFQNPIDPSIAALGLHNPPNSPTDGETISPPQQASAPVIPPTQEHTVPFVDHPSAQTGQWYLEQYNAYLAQYQAEQQNTWMWPVQQISAAEDEHSSIQSRAFVAGLSS</sequence>
<evidence type="ECO:0000313" key="3">
    <source>
        <dbReference type="Proteomes" id="UP001140513"/>
    </source>
</evidence>
<dbReference type="OrthoDB" id="3751926at2759"/>
<feature type="region of interest" description="Disordered" evidence="1">
    <location>
        <begin position="37"/>
        <end position="59"/>
    </location>
</feature>
<organism evidence="2 3">
    <name type="scientific">Didymosphaeria variabile</name>
    <dbReference type="NCBI Taxonomy" id="1932322"/>
    <lineage>
        <taxon>Eukaryota</taxon>
        <taxon>Fungi</taxon>
        <taxon>Dikarya</taxon>
        <taxon>Ascomycota</taxon>
        <taxon>Pezizomycotina</taxon>
        <taxon>Dothideomycetes</taxon>
        <taxon>Pleosporomycetidae</taxon>
        <taxon>Pleosporales</taxon>
        <taxon>Massarineae</taxon>
        <taxon>Didymosphaeriaceae</taxon>
        <taxon>Didymosphaeria</taxon>
    </lineage>
</organism>
<dbReference type="AlphaFoldDB" id="A0A9W8XBR5"/>
<reference evidence="2" key="1">
    <citation type="submission" date="2022-10" db="EMBL/GenBank/DDBJ databases">
        <title>Tapping the CABI collections for fungal endophytes: first genome assemblies for Collariella, Neodidymelliopsis, Ascochyta clinopodiicola, Didymella pomorum, Didymosphaeria variabile, Neocosmospora piperis and Neocucurbitaria cava.</title>
        <authorList>
            <person name="Hill R."/>
        </authorList>
    </citation>
    <scope>NUCLEOTIDE SEQUENCE</scope>
    <source>
        <strain evidence="2">IMI 356815</strain>
    </source>
</reference>
<dbReference type="GeneID" id="80914187"/>
<name>A0A9W8XBR5_9PLEO</name>
<gene>
    <name evidence="2" type="ORF">N0V89_010657</name>
</gene>
<accession>A0A9W8XBR5</accession>
<dbReference type="EMBL" id="JAPEUX010000008">
    <property type="protein sequence ID" value="KAJ4346725.1"/>
    <property type="molecule type" value="Genomic_DNA"/>
</dbReference>
<feature type="region of interest" description="Disordered" evidence="1">
    <location>
        <begin position="72"/>
        <end position="97"/>
    </location>
</feature>
<keyword evidence="3" id="KW-1185">Reference proteome</keyword>